<evidence type="ECO:0000313" key="2">
    <source>
        <dbReference type="Proteomes" id="UP000887565"/>
    </source>
</evidence>
<evidence type="ECO:0000313" key="3">
    <source>
        <dbReference type="WBParaSite" id="nRc.2.0.1.t15236-RA"/>
    </source>
</evidence>
<organism evidence="2 3">
    <name type="scientific">Romanomermis culicivorax</name>
    <name type="common">Nematode worm</name>
    <dbReference type="NCBI Taxonomy" id="13658"/>
    <lineage>
        <taxon>Eukaryota</taxon>
        <taxon>Metazoa</taxon>
        <taxon>Ecdysozoa</taxon>
        <taxon>Nematoda</taxon>
        <taxon>Enoplea</taxon>
        <taxon>Dorylaimia</taxon>
        <taxon>Mermithida</taxon>
        <taxon>Mermithoidea</taxon>
        <taxon>Mermithidae</taxon>
        <taxon>Romanomermis</taxon>
    </lineage>
</organism>
<keyword evidence="2" id="KW-1185">Reference proteome</keyword>
<sequence>MVKLEDKQALMKDEIQILKRRIEPLLIENGEIDIPALKERFRMYDRILKDNIDLKLKCNKLEARLMNLSF</sequence>
<dbReference type="Proteomes" id="UP000887565">
    <property type="component" value="Unplaced"/>
</dbReference>
<reference evidence="3" key="1">
    <citation type="submission" date="2022-11" db="UniProtKB">
        <authorList>
            <consortium name="WormBaseParasite"/>
        </authorList>
    </citation>
    <scope>IDENTIFICATION</scope>
</reference>
<accession>A0A915IMN1</accession>
<feature type="coiled-coil region" evidence="1">
    <location>
        <begin position="1"/>
        <end position="64"/>
    </location>
</feature>
<proteinExistence type="predicted"/>
<dbReference type="AlphaFoldDB" id="A0A915IMN1"/>
<keyword evidence="1" id="KW-0175">Coiled coil</keyword>
<name>A0A915IMN1_ROMCU</name>
<dbReference type="WBParaSite" id="nRc.2.0.1.t15236-RA">
    <property type="protein sequence ID" value="nRc.2.0.1.t15236-RA"/>
    <property type="gene ID" value="nRc.2.0.1.g15236"/>
</dbReference>
<evidence type="ECO:0000256" key="1">
    <source>
        <dbReference type="SAM" id="Coils"/>
    </source>
</evidence>
<protein>
    <submittedName>
        <fullName evidence="3">Uncharacterized protein</fullName>
    </submittedName>
</protein>